<dbReference type="Proteomes" id="UP000185999">
    <property type="component" value="Unassembled WGS sequence"/>
</dbReference>
<dbReference type="OrthoDB" id="6106673at2"/>
<dbReference type="AlphaFoldDB" id="A0A1N7L647"/>
<dbReference type="RefSeq" id="WP_054340594.1">
    <property type="nucleotide sequence ID" value="NZ_FTOE01000003.1"/>
</dbReference>
<organism evidence="1 2">
    <name type="scientific">Neptunomonas antarctica</name>
    <dbReference type="NCBI Taxonomy" id="619304"/>
    <lineage>
        <taxon>Bacteria</taxon>
        <taxon>Pseudomonadati</taxon>
        <taxon>Pseudomonadota</taxon>
        <taxon>Gammaproteobacteria</taxon>
        <taxon>Oceanospirillales</taxon>
        <taxon>Oceanospirillaceae</taxon>
        <taxon>Neptunomonas</taxon>
    </lineage>
</organism>
<accession>A0A1N7L647</accession>
<evidence type="ECO:0000313" key="1">
    <source>
        <dbReference type="EMBL" id="SIS69170.1"/>
    </source>
</evidence>
<keyword evidence="2" id="KW-1185">Reference proteome</keyword>
<name>A0A1N7L647_9GAMM</name>
<evidence type="ECO:0000313" key="2">
    <source>
        <dbReference type="Proteomes" id="UP000185999"/>
    </source>
</evidence>
<reference evidence="2" key="1">
    <citation type="submission" date="2017-01" db="EMBL/GenBank/DDBJ databases">
        <authorList>
            <person name="Varghese N."/>
            <person name="Submissions S."/>
        </authorList>
    </citation>
    <scope>NUCLEOTIDE SEQUENCE [LARGE SCALE GENOMIC DNA]</scope>
    <source>
        <strain evidence="2">DSM 22306</strain>
    </source>
</reference>
<gene>
    <name evidence="1" type="ORF">SAMN05421760_103254</name>
</gene>
<dbReference type="EMBL" id="FTOE01000003">
    <property type="protein sequence ID" value="SIS69170.1"/>
    <property type="molecule type" value="Genomic_DNA"/>
</dbReference>
<sequence length="61" mass="6919">MAVILHKSNIVCVSDGEKHINCTILQMSYDYAVIKYKGTKYKIPYHLIKEVVGHELLLAAD</sequence>
<dbReference type="STRING" id="619304.SAMN05421760_103254"/>
<proteinExistence type="predicted"/>
<protein>
    <submittedName>
        <fullName evidence="1">Uncharacterized protein</fullName>
    </submittedName>
</protein>